<keyword evidence="7 15" id="KW-0547">Nucleotide-binding</keyword>
<dbReference type="PROSITE" id="PS50927">
    <property type="entry name" value="BULB_LECTIN"/>
    <property type="match status" value="1"/>
</dbReference>
<dbReference type="InterPro" id="IPR024171">
    <property type="entry name" value="SRK-like_kinase"/>
</dbReference>
<keyword evidence="9 15" id="KW-0067">ATP-binding</keyword>
<proteinExistence type="inferred from homology"/>
<evidence type="ECO:0000256" key="11">
    <source>
        <dbReference type="ARBA" id="ARBA00023170"/>
    </source>
</evidence>
<evidence type="ECO:0000313" key="20">
    <source>
        <dbReference type="EMBL" id="KAF5943675.1"/>
    </source>
</evidence>
<dbReference type="GO" id="GO:0045087">
    <property type="term" value="P:innate immune response"/>
    <property type="evidence" value="ECO:0007669"/>
    <property type="project" value="UniProtKB-ARBA"/>
</dbReference>
<dbReference type="SMART" id="SM00108">
    <property type="entry name" value="B_lectin"/>
    <property type="match status" value="1"/>
</dbReference>
<dbReference type="Proteomes" id="UP000593564">
    <property type="component" value="Unassembled WGS sequence"/>
</dbReference>
<evidence type="ECO:0000256" key="1">
    <source>
        <dbReference type="ARBA" id="ARBA00004251"/>
    </source>
</evidence>
<evidence type="ECO:0000259" key="19">
    <source>
        <dbReference type="PROSITE" id="PS50948"/>
    </source>
</evidence>
<evidence type="ECO:0000256" key="6">
    <source>
        <dbReference type="ARBA" id="ARBA00022734"/>
    </source>
</evidence>
<dbReference type="SUPFAM" id="SSF56112">
    <property type="entry name" value="Protein kinase-like (PK-like)"/>
    <property type="match status" value="1"/>
</dbReference>
<evidence type="ECO:0000259" key="17">
    <source>
        <dbReference type="PROSITE" id="PS50011"/>
    </source>
</evidence>
<evidence type="ECO:0000256" key="9">
    <source>
        <dbReference type="ARBA" id="ARBA00022840"/>
    </source>
</evidence>
<dbReference type="Pfam" id="PF00954">
    <property type="entry name" value="S_locus_glycop"/>
    <property type="match status" value="1"/>
</dbReference>
<keyword evidence="12" id="KW-0325">Glycoprotein</keyword>
<dbReference type="Pfam" id="PF01453">
    <property type="entry name" value="B_lectin"/>
    <property type="match status" value="1"/>
</dbReference>
<accession>A0A7J7GTZ1</accession>
<comment type="similarity">
    <text evidence="15">Belongs to the protein kinase superfamily. Ser/Thr protein kinase family.</text>
</comment>
<dbReference type="Gene3D" id="3.30.200.20">
    <property type="entry name" value="Phosphorylase Kinase, domain 1"/>
    <property type="match status" value="1"/>
</dbReference>
<comment type="caution">
    <text evidence="20">The sequence shown here is derived from an EMBL/GenBank/DDBJ whole genome shotgun (WGS) entry which is preliminary data.</text>
</comment>
<comment type="catalytic activity">
    <reaction evidence="13 15">
        <text>L-threonyl-[protein] + ATP = O-phospho-L-threonyl-[protein] + ADP + H(+)</text>
        <dbReference type="Rhea" id="RHEA:46608"/>
        <dbReference type="Rhea" id="RHEA-COMP:11060"/>
        <dbReference type="Rhea" id="RHEA-COMP:11605"/>
        <dbReference type="ChEBI" id="CHEBI:15378"/>
        <dbReference type="ChEBI" id="CHEBI:30013"/>
        <dbReference type="ChEBI" id="CHEBI:30616"/>
        <dbReference type="ChEBI" id="CHEBI:61977"/>
        <dbReference type="ChEBI" id="CHEBI:456216"/>
        <dbReference type="EC" id="2.7.11.1"/>
    </reaction>
</comment>
<gene>
    <name evidence="20" type="ORF">HYC85_017752</name>
</gene>
<keyword evidence="16" id="KW-0812">Transmembrane</keyword>
<evidence type="ECO:0000256" key="4">
    <source>
        <dbReference type="ARBA" id="ARBA00022679"/>
    </source>
</evidence>
<dbReference type="FunFam" id="2.90.10.10:FF:000005">
    <property type="entry name" value="G-type lectin S-receptor-like serine/threonine-protein kinase"/>
    <property type="match status" value="1"/>
</dbReference>
<dbReference type="PANTHER" id="PTHR27002">
    <property type="entry name" value="RECEPTOR-LIKE SERINE/THREONINE-PROTEIN KINASE SD1-8"/>
    <property type="match status" value="1"/>
</dbReference>
<dbReference type="Gene3D" id="2.90.10.10">
    <property type="entry name" value="Bulb-type lectin domain"/>
    <property type="match status" value="1"/>
</dbReference>
<dbReference type="SMART" id="SM00220">
    <property type="entry name" value="S_TKc"/>
    <property type="match status" value="1"/>
</dbReference>
<evidence type="ECO:0000259" key="18">
    <source>
        <dbReference type="PROSITE" id="PS50927"/>
    </source>
</evidence>
<evidence type="ECO:0000256" key="7">
    <source>
        <dbReference type="ARBA" id="ARBA00022741"/>
    </source>
</evidence>
<protein>
    <recommendedName>
        <fullName evidence="15">Receptor-like serine/threonine-protein kinase</fullName>
        <ecNumber evidence="15">2.7.11.1</ecNumber>
    </recommendedName>
</protein>
<keyword evidence="11" id="KW-0675">Receptor</keyword>
<dbReference type="PROSITE" id="PS50948">
    <property type="entry name" value="PAN"/>
    <property type="match status" value="1"/>
</dbReference>
<keyword evidence="8 15" id="KW-0418">Kinase</keyword>
<evidence type="ECO:0000256" key="13">
    <source>
        <dbReference type="ARBA" id="ARBA00047899"/>
    </source>
</evidence>
<dbReference type="GO" id="GO:0005524">
    <property type="term" value="F:ATP binding"/>
    <property type="evidence" value="ECO:0007669"/>
    <property type="project" value="UniProtKB-KW"/>
</dbReference>
<dbReference type="Pfam" id="PF08276">
    <property type="entry name" value="PAN_2"/>
    <property type="match status" value="1"/>
</dbReference>
<keyword evidence="10" id="KW-1015">Disulfide bond</keyword>
<keyword evidence="16" id="KW-0472">Membrane</keyword>
<dbReference type="SUPFAM" id="SSF51110">
    <property type="entry name" value="alpha-D-mannose-specific plant lectins"/>
    <property type="match status" value="1"/>
</dbReference>
<keyword evidence="5" id="KW-0732">Signal</keyword>
<dbReference type="InterPro" id="IPR036426">
    <property type="entry name" value="Bulb-type_lectin_dom_sf"/>
</dbReference>
<dbReference type="InterPro" id="IPR000719">
    <property type="entry name" value="Prot_kinase_dom"/>
</dbReference>
<dbReference type="GO" id="GO:0004674">
    <property type="term" value="F:protein serine/threonine kinase activity"/>
    <property type="evidence" value="ECO:0007669"/>
    <property type="project" value="UniProtKB-KW"/>
</dbReference>
<dbReference type="AlphaFoldDB" id="A0A7J7GTZ1"/>
<evidence type="ECO:0000256" key="14">
    <source>
        <dbReference type="ARBA" id="ARBA00048679"/>
    </source>
</evidence>
<dbReference type="InterPro" id="IPR000858">
    <property type="entry name" value="S_locus_glycoprot_dom"/>
</dbReference>
<dbReference type="EMBL" id="JACBKZ010000008">
    <property type="protein sequence ID" value="KAF5943675.1"/>
    <property type="molecule type" value="Genomic_DNA"/>
</dbReference>
<dbReference type="GO" id="GO:0030246">
    <property type="term" value="F:carbohydrate binding"/>
    <property type="evidence" value="ECO:0007669"/>
    <property type="project" value="UniProtKB-KW"/>
</dbReference>
<evidence type="ECO:0000256" key="8">
    <source>
        <dbReference type="ARBA" id="ARBA00022777"/>
    </source>
</evidence>
<keyword evidence="16" id="KW-1133">Transmembrane helix</keyword>
<reference evidence="20 21" key="2">
    <citation type="submission" date="2020-07" db="EMBL/GenBank/DDBJ databases">
        <title>Genome assembly of wild tea tree DASZ reveals pedigree and selection history of tea varieties.</title>
        <authorList>
            <person name="Zhang W."/>
        </authorList>
    </citation>
    <scope>NUCLEOTIDE SEQUENCE [LARGE SCALE GENOMIC DNA]</scope>
    <source>
        <strain evidence="21">cv. G240</strain>
        <tissue evidence="20">Leaf</tissue>
    </source>
</reference>
<dbReference type="Pfam" id="PF07714">
    <property type="entry name" value="PK_Tyr_Ser-Thr"/>
    <property type="match status" value="1"/>
</dbReference>
<dbReference type="CDD" id="cd00028">
    <property type="entry name" value="B_lectin"/>
    <property type="match status" value="1"/>
</dbReference>
<dbReference type="InterPro" id="IPR001245">
    <property type="entry name" value="Ser-Thr/Tyr_kinase_cat_dom"/>
</dbReference>
<dbReference type="InterPro" id="IPR001480">
    <property type="entry name" value="Bulb-type_lectin_dom"/>
</dbReference>
<keyword evidence="2" id="KW-1003">Cell membrane</keyword>
<dbReference type="CDD" id="cd01098">
    <property type="entry name" value="PAN_AP_plant"/>
    <property type="match status" value="1"/>
</dbReference>
<dbReference type="InterPro" id="IPR011009">
    <property type="entry name" value="Kinase-like_dom_sf"/>
</dbReference>
<dbReference type="InterPro" id="IPR003609">
    <property type="entry name" value="Pan_app"/>
</dbReference>
<organism evidence="20 21">
    <name type="scientific">Camellia sinensis</name>
    <name type="common">Tea plant</name>
    <name type="synonym">Thea sinensis</name>
    <dbReference type="NCBI Taxonomy" id="4442"/>
    <lineage>
        <taxon>Eukaryota</taxon>
        <taxon>Viridiplantae</taxon>
        <taxon>Streptophyta</taxon>
        <taxon>Embryophyta</taxon>
        <taxon>Tracheophyta</taxon>
        <taxon>Spermatophyta</taxon>
        <taxon>Magnoliopsida</taxon>
        <taxon>eudicotyledons</taxon>
        <taxon>Gunneridae</taxon>
        <taxon>Pentapetalae</taxon>
        <taxon>asterids</taxon>
        <taxon>Ericales</taxon>
        <taxon>Theaceae</taxon>
        <taxon>Camellia</taxon>
    </lineage>
</organism>
<evidence type="ECO:0000313" key="21">
    <source>
        <dbReference type="Proteomes" id="UP000593564"/>
    </source>
</evidence>
<evidence type="ECO:0000256" key="12">
    <source>
        <dbReference type="ARBA" id="ARBA00023180"/>
    </source>
</evidence>
<feature type="domain" description="Protein kinase" evidence="17">
    <location>
        <begin position="536"/>
        <end position="828"/>
    </location>
</feature>
<reference evidence="21" key="1">
    <citation type="journal article" date="2020" name="Nat. Commun.">
        <title>Genome assembly of wild tea tree DASZ reveals pedigree and selection history of tea varieties.</title>
        <authorList>
            <person name="Zhang W."/>
            <person name="Zhang Y."/>
            <person name="Qiu H."/>
            <person name="Guo Y."/>
            <person name="Wan H."/>
            <person name="Zhang X."/>
            <person name="Scossa F."/>
            <person name="Alseekh S."/>
            <person name="Zhang Q."/>
            <person name="Wang P."/>
            <person name="Xu L."/>
            <person name="Schmidt M.H."/>
            <person name="Jia X."/>
            <person name="Li D."/>
            <person name="Zhu A."/>
            <person name="Guo F."/>
            <person name="Chen W."/>
            <person name="Ni D."/>
            <person name="Usadel B."/>
            <person name="Fernie A.R."/>
            <person name="Wen W."/>
        </authorList>
    </citation>
    <scope>NUCLEOTIDE SEQUENCE [LARGE SCALE GENOMIC DNA]</scope>
    <source>
        <strain evidence="21">cv. G240</strain>
    </source>
</reference>
<evidence type="ECO:0000256" key="10">
    <source>
        <dbReference type="ARBA" id="ARBA00023157"/>
    </source>
</evidence>
<dbReference type="SMART" id="SM00473">
    <property type="entry name" value="PAN_AP"/>
    <property type="match status" value="1"/>
</dbReference>
<evidence type="ECO:0000256" key="2">
    <source>
        <dbReference type="ARBA" id="ARBA00022475"/>
    </source>
</evidence>
<keyword evidence="3 15" id="KW-0723">Serine/threonine-protein kinase</keyword>
<dbReference type="PIRSF" id="PIRSF000641">
    <property type="entry name" value="SRK"/>
    <property type="match status" value="1"/>
</dbReference>
<comment type="subcellular location">
    <subcellularLocation>
        <location evidence="1">Cell membrane</location>
        <topology evidence="1">Single-pass type I membrane protein</topology>
    </subcellularLocation>
</comment>
<dbReference type="FunFam" id="3.30.200.20:FF:000195">
    <property type="entry name" value="G-type lectin S-receptor-like serine/threonine-protein kinase"/>
    <property type="match status" value="1"/>
</dbReference>
<evidence type="ECO:0000256" key="5">
    <source>
        <dbReference type="ARBA" id="ARBA00022729"/>
    </source>
</evidence>
<feature type="domain" description="Bulb-type lectin" evidence="18">
    <location>
        <begin position="34"/>
        <end position="157"/>
    </location>
</feature>
<comment type="catalytic activity">
    <reaction evidence="14 15">
        <text>L-seryl-[protein] + ATP = O-phospho-L-seryl-[protein] + ADP + H(+)</text>
        <dbReference type="Rhea" id="RHEA:17989"/>
        <dbReference type="Rhea" id="RHEA-COMP:9863"/>
        <dbReference type="Rhea" id="RHEA-COMP:11604"/>
        <dbReference type="ChEBI" id="CHEBI:15378"/>
        <dbReference type="ChEBI" id="CHEBI:29999"/>
        <dbReference type="ChEBI" id="CHEBI:30616"/>
        <dbReference type="ChEBI" id="CHEBI:83421"/>
        <dbReference type="ChEBI" id="CHEBI:456216"/>
        <dbReference type="EC" id="2.7.11.1"/>
    </reaction>
</comment>
<evidence type="ECO:0000256" key="15">
    <source>
        <dbReference type="PIRNR" id="PIRNR000641"/>
    </source>
</evidence>
<sequence length="862" mass="96920">MGNRRLASTMDITIKGTKLGFPQGRAIPSSESATDTLTQSQPISVGQTLISAGEIFELGFFCPQNSSSRYIGIWYKNLPGSKVVWVANRNNPLRATDTASSLTIGIDGNLRLVDGQRNTVWSTDVSVQSNNTIAVLSDKGEFVIRDYVSGWISWESFKYPSDTFLSGMMIGMNYKTGEKQFLTSWKADDDPSPGKYMLGLTPETPAQAFLWNGSEPLWRSGPWDGSKFIGIPNPVQGYVNGLNLIQDNQQGNVYLSLNVYNTSYITIVFITPTGILKSLVWDQVKRDWYVSWKALENPCTVYGVCGDYSICDKNGSPICSCLRGFVPSSDEDWRRGNWSGGCVRKTELECRKNLTEGGGKNDGYWKVSGLKLPDRFQYLYSDDFSSCQQWCSKNCSCEAYAFVTTIGCMVWAGRLTDVQQFTAVDGYDLFLRLPYSELGADRKKNRKNIIISSSIISGVLVLGGFIFGFIRWRRANRRGKKVIRRKRTKSFHFGNKMDSSRDTSEDNIWVNNSTHPDSSELPMIDFDKILVATNNFCRTNKLGEGGFGPVYRGKLEDGQVVAVKRLSSHSGQGAEEFKNEILLISKLQHRNLVRLLGCCIEGEENLLVYEYMTNKSLDMFLFDSKKRVQLDWPKRFYIIQGIARGLLYLHRDSCLRVIHRDLKASNILLDNDMNPKISDFGLARTFQVTQELANTRRVMGTFINVTIPIKCSGYMSPEYAMRGLFSEKSDVFSFGVLLLEIVCGTRNTSLHYHENYLNLLGYAWQLWSENRAIELMDETLADSCSPSEVVKCIHIGLLCVQDHVTVRPTMSAILLMLSSEMELPQPKLPAFTIQGLSDSELQSQSNNICSTNNDSISIIEGR</sequence>
<keyword evidence="21" id="KW-1185">Reference proteome</keyword>
<evidence type="ECO:0000256" key="16">
    <source>
        <dbReference type="SAM" id="Phobius"/>
    </source>
</evidence>
<dbReference type="Gene3D" id="1.10.510.10">
    <property type="entry name" value="Transferase(Phosphotransferase) domain 1"/>
    <property type="match status" value="1"/>
</dbReference>
<dbReference type="PANTHER" id="PTHR27002:SF422">
    <property type="entry name" value="RECEPTOR-LIKE SERINE_THREONINE-PROTEIN KINASE"/>
    <property type="match status" value="1"/>
</dbReference>
<dbReference type="PROSITE" id="PS50011">
    <property type="entry name" value="PROTEIN_KINASE_DOM"/>
    <property type="match status" value="1"/>
</dbReference>
<dbReference type="PROSITE" id="PS00108">
    <property type="entry name" value="PROTEIN_KINASE_ST"/>
    <property type="match status" value="1"/>
</dbReference>
<feature type="domain" description="Apple" evidence="19">
    <location>
        <begin position="350"/>
        <end position="434"/>
    </location>
</feature>
<dbReference type="InterPro" id="IPR008271">
    <property type="entry name" value="Ser/Thr_kinase_AS"/>
</dbReference>
<evidence type="ECO:0000256" key="3">
    <source>
        <dbReference type="ARBA" id="ARBA00022527"/>
    </source>
</evidence>
<feature type="transmembrane region" description="Helical" evidence="16">
    <location>
        <begin position="449"/>
        <end position="470"/>
    </location>
</feature>
<keyword evidence="6" id="KW-0430">Lectin</keyword>
<keyword evidence="4 15" id="KW-0808">Transferase</keyword>
<name>A0A7J7GTZ1_CAMSI</name>
<dbReference type="EC" id="2.7.11.1" evidence="15"/>
<dbReference type="GO" id="GO:0005886">
    <property type="term" value="C:plasma membrane"/>
    <property type="evidence" value="ECO:0007669"/>
    <property type="project" value="UniProtKB-SubCell"/>
</dbReference>
<dbReference type="CDD" id="cd14066">
    <property type="entry name" value="STKc_IRAK"/>
    <property type="match status" value="1"/>
</dbReference>
<dbReference type="FunFam" id="1.10.510.10:FF:000345">
    <property type="entry name" value="G-type lectin S-receptor-like serine/threonine-protein kinase"/>
    <property type="match status" value="1"/>
</dbReference>
<dbReference type="GO" id="GO:0048544">
    <property type="term" value="P:recognition of pollen"/>
    <property type="evidence" value="ECO:0007669"/>
    <property type="project" value="InterPro"/>
</dbReference>